<dbReference type="SUPFAM" id="SSF55874">
    <property type="entry name" value="ATPase domain of HSP90 chaperone/DNA topoisomerase II/histidine kinase"/>
    <property type="match status" value="1"/>
</dbReference>
<evidence type="ECO:0000256" key="3">
    <source>
        <dbReference type="ARBA" id="ARBA00022679"/>
    </source>
</evidence>
<dbReference type="InterPro" id="IPR003594">
    <property type="entry name" value="HATPase_dom"/>
</dbReference>
<keyword evidence="3 7" id="KW-0808">Transferase</keyword>
<dbReference type="InterPro" id="IPR005467">
    <property type="entry name" value="His_kinase_dom"/>
</dbReference>
<evidence type="ECO:0000256" key="4">
    <source>
        <dbReference type="ARBA" id="ARBA00022777"/>
    </source>
</evidence>
<dbReference type="PANTHER" id="PTHR43047:SF72">
    <property type="entry name" value="OSMOSENSING HISTIDINE PROTEIN KINASE SLN1"/>
    <property type="match status" value="1"/>
</dbReference>
<dbReference type="Pfam" id="PF02518">
    <property type="entry name" value="HATPase_c"/>
    <property type="match status" value="1"/>
</dbReference>
<protein>
    <recommendedName>
        <fullName evidence="2">histidine kinase</fullName>
        <ecNumber evidence="2">2.7.13.3</ecNumber>
    </recommendedName>
</protein>
<dbReference type="PROSITE" id="PS50109">
    <property type="entry name" value="HIS_KIN"/>
    <property type="match status" value="1"/>
</dbReference>
<dbReference type="GO" id="GO:0009927">
    <property type="term" value="F:histidine phosphotransfer kinase activity"/>
    <property type="evidence" value="ECO:0007669"/>
    <property type="project" value="TreeGrafter"/>
</dbReference>
<gene>
    <name evidence="7" type="primary">pleC_2</name>
    <name evidence="7" type="ORF">DDT42_01619</name>
</gene>
<dbReference type="Gene3D" id="3.30.565.10">
    <property type="entry name" value="Histidine kinase-like ATPase, C-terminal domain"/>
    <property type="match status" value="1"/>
</dbReference>
<dbReference type="InterPro" id="IPR004358">
    <property type="entry name" value="Sig_transdc_His_kin-like_C"/>
</dbReference>
<evidence type="ECO:0000259" key="6">
    <source>
        <dbReference type="PROSITE" id="PS50109"/>
    </source>
</evidence>
<comment type="caution">
    <text evidence="7">The sequence shown here is derived from an EMBL/GenBank/DDBJ whole genome shotgun (WGS) entry which is preliminary data.</text>
</comment>
<keyword evidence="5" id="KW-0902">Two-component regulatory system</keyword>
<dbReference type="Proteomes" id="UP000811545">
    <property type="component" value="Unassembled WGS sequence"/>
</dbReference>
<dbReference type="GO" id="GO:0000155">
    <property type="term" value="F:phosphorelay sensor kinase activity"/>
    <property type="evidence" value="ECO:0007669"/>
    <property type="project" value="TreeGrafter"/>
</dbReference>
<dbReference type="PRINTS" id="PR00344">
    <property type="entry name" value="BCTRLSENSOR"/>
</dbReference>
<reference evidence="7 8" key="1">
    <citation type="journal article" date="2021" name="bioRxiv">
        <title>Unique metabolic strategies in Hadean analogues reveal hints for primordial physiology.</title>
        <authorList>
            <person name="Nobu M.K."/>
            <person name="Nakai R."/>
            <person name="Tamazawa S."/>
            <person name="Mori H."/>
            <person name="Toyoda A."/>
            <person name="Ijiri A."/>
            <person name="Suzuki S."/>
            <person name="Kurokawa K."/>
            <person name="Kamagata Y."/>
            <person name="Tamaki H."/>
        </authorList>
    </citation>
    <scope>NUCLEOTIDE SEQUENCE [LARGE SCALE GENOMIC DNA]</scope>
    <source>
        <strain evidence="7">BS525</strain>
    </source>
</reference>
<name>A0A9E2BHP2_PSYF1</name>
<evidence type="ECO:0000313" key="8">
    <source>
        <dbReference type="Proteomes" id="UP000811545"/>
    </source>
</evidence>
<dbReference type="PANTHER" id="PTHR43047">
    <property type="entry name" value="TWO-COMPONENT HISTIDINE PROTEIN KINASE"/>
    <property type="match status" value="1"/>
</dbReference>
<comment type="catalytic activity">
    <reaction evidence="1">
        <text>ATP + protein L-histidine = ADP + protein N-phospho-L-histidine.</text>
        <dbReference type="EC" id="2.7.13.3"/>
    </reaction>
</comment>
<dbReference type="SMART" id="SM00387">
    <property type="entry name" value="HATPase_c"/>
    <property type="match status" value="1"/>
</dbReference>
<evidence type="ECO:0000313" key="7">
    <source>
        <dbReference type="EMBL" id="MBT9145743.1"/>
    </source>
</evidence>
<evidence type="ECO:0000256" key="2">
    <source>
        <dbReference type="ARBA" id="ARBA00012438"/>
    </source>
</evidence>
<evidence type="ECO:0000256" key="5">
    <source>
        <dbReference type="ARBA" id="ARBA00023012"/>
    </source>
</evidence>
<feature type="domain" description="Histidine kinase" evidence="6">
    <location>
        <begin position="1"/>
        <end position="92"/>
    </location>
</feature>
<dbReference type="AlphaFoldDB" id="A0A9E2BHP2"/>
<sequence length="95" mass="10859">MIKNKFDNYSLPPGDYVYVSVIDTGIGISEEDQKKLFLPFQQIQSSLTRDYPGTGLGLNLSRKLIEHMEGKIWVESTVGKGSKFSFFFPFKYPDK</sequence>
<evidence type="ECO:0000256" key="1">
    <source>
        <dbReference type="ARBA" id="ARBA00000085"/>
    </source>
</evidence>
<organism evidence="7 8">
    <name type="scientific">Psychracetigena formicireducens</name>
    <dbReference type="NCBI Taxonomy" id="2986056"/>
    <lineage>
        <taxon>Bacteria</taxon>
        <taxon>Bacillati</taxon>
        <taxon>Candidatus Lithacetigenota</taxon>
        <taxon>Candidatus Psychracetigena</taxon>
    </lineage>
</organism>
<dbReference type="InterPro" id="IPR036890">
    <property type="entry name" value="HATPase_C_sf"/>
</dbReference>
<dbReference type="EC" id="2.7.13.3" evidence="2"/>
<dbReference type="GO" id="GO:0005886">
    <property type="term" value="C:plasma membrane"/>
    <property type="evidence" value="ECO:0007669"/>
    <property type="project" value="TreeGrafter"/>
</dbReference>
<proteinExistence type="predicted"/>
<keyword evidence="4" id="KW-0418">Kinase</keyword>
<accession>A0A9E2BHP2</accession>
<dbReference type="EMBL" id="QLTW01000159">
    <property type="protein sequence ID" value="MBT9145743.1"/>
    <property type="molecule type" value="Genomic_DNA"/>
</dbReference>